<evidence type="ECO:0000256" key="14">
    <source>
        <dbReference type="RuleBase" id="RU368116"/>
    </source>
</evidence>
<dbReference type="GO" id="GO:0006166">
    <property type="term" value="P:purine ribonucleoside salvage"/>
    <property type="evidence" value="ECO:0007669"/>
    <property type="project" value="UniProtKB-KW"/>
</dbReference>
<dbReference type="VEuPathDB" id="TriTrypDB:TvY486_0601850"/>
<dbReference type="Pfam" id="PF00294">
    <property type="entry name" value="PfkB"/>
    <property type="match status" value="1"/>
</dbReference>
<evidence type="ECO:0000256" key="5">
    <source>
        <dbReference type="ARBA" id="ARBA00022679"/>
    </source>
</evidence>
<dbReference type="FunFam" id="3.40.1190.20:FF:000076">
    <property type="entry name" value="Adenosine kinase"/>
    <property type="match status" value="1"/>
</dbReference>
<dbReference type="InterPro" id="IPR001805">
    <property type="entry name" value="Adenokinase"/>
</dbReference>
<feature type="active site" description="Proton acceptor" evidence="13">
    <location>
        <position position="299"/>
    </location>
</feature>
<dbReference type="GO" id="GO:0006144">
    <property type="term" value="P:purine nucleobase metabolic process"/>
    <property type="evidence" value="ECO:0007669"/>
    <property type="project" value="TreeGrafter"/>
</dbReference>
<keyword evidence="7 14" id="KW-0547">Nucleotide-binding</keyword>
<dbReference type="GO" id="GO:0004001">
    <property type="term" value="F:adenosine kinase activity"/>
    <property type="evidence" value="ECO:0007669"/>
    <property type="project" value="UniProtKB-UniRule"/>
</dbReference>
<evidence type="ECO:0000256" key="9">
    <source>
        <dbReference type="ARBA" id="ARBA00022840"/>
    </source>
</evidence>
<organism evidence="16">
    <name type="scientific">Trypanosoma vivax (strain Y486)</name>
    <dbReference type="NCBI Taxonomy" id="1055687"/>
    <lineage>
        <taxon>Eukaryota</taxon>
        <taxon>Discoba</taxon>
        <taxon>Euglenozoa</taxon>
        <taxon>Kinetoplastea</taxon>
        <taxon>Metakinetoplastina</taxon>
        <taxon>Trypanosomatida</taxon>
        <taxon>Trypanosomatidae</taxon>
        <taxon>Trypanosoma</taxon>
        <taxon>Duttonella</taxon>
    </lineage>
</organism>
<keyword evidence="8 14" id="KW-0418">Kinase</keyword>
<dbReference type="GO" id="GO:0005524">
    <property type="term" value="F:ATP binding"/>
    <property type="evidence" value="ECO:0007669"/>
    <property type="project" value="UniProtKB-UniRule"/>
</dbReference>
<dbReference type="CDD" id="cd01168">
    <property type="entry name" value="adenosine_kinase"/>
    <property type="match status" value="1"/>
</dbReference>
<dbReference type="SUPFAM" id="SSF53613">
    <property type="entry name" value="Ribokinase-like"/>
    <property type="match status" value="1"/>
</dbReference>
<keyword evidence="5 14" id="KW-0808">Transferase</keyword>
<reference evidence="16" key="1">
    <citation type="journal article" date="2012" name="Proc. Natl. Acad. Sci. U.S.A.">
        <title>Antigenic diversity is generated by distinct evolutionary mechanisms in African trypanosome species.</title>
        <authorList>
            <person name="Jackson A.P."/>
            <person name="Berry A."/>
            <person name="Aslett M."/>
            <person name="Allison H.C."/>
            <person name="Burton P."/>
            <person name="Vavrova-Anderson J."/>
            <person name="Brown R."/>
            <person name="Browne H."/>
            <person name="Corton N."/>
            <person name="Hauser H."/>
            <person name="Gamble J."/>
            <person name="Gilderthorp R."/>
            <person name="Marcello L."/>
            <person name="McQuillan J."/>
            <person name="Otto T.D."/>
            <person name="Quail M.A."/>
            <person name="Sanders M.J."/>
            <person name="van Tonder A."/>
            <person name="Ginger M.L."/>
            <person name="Field M.C."/>
            <person name="Barry J.D."/>
            <person name="Hertz-Fowler C."/>
            <person name="Berriman M."/>
        </authorList>
    </citation>
    <scope>NUCLEOTIDE SEQUENCE</scope>
    <source>
        <strain evidence="16">Y486</strain>
    </source>
</reference>
<comment type="pathway">
    <text evidence="2 14">Purine metabolism; AMP biosynthesis via salvage pathway; AMP from adenosine: step 1/1.</text>
</comment>
<evidence type="ECO:0000256" key="12">
    <source>
        <dbReference type="ARBA" id="ARBA00068771"/>
    </source>
</evidence>
<comment type="catalytic activity">
    <reaction evidence="11 14">
        <text>adenosine + ATP = AMP + ADP + H(+)</text>
        <dbReference type="Rhea" id="RHEA:20824"/>
        <dbReference type="ChEBI" id="CHEBI:15378"/>
        <dbReference type="ChEBI" id="CHEBI:16335"/>
        <dbReference type="ChEBI" id="CHEBI:30616"/>
        <dbReference type="ChEBI" id="CHEBI:456215"/>
        <dbReference type="ChEBI" id="CHEBI:456216"/>
        <dbReference type="EC" id="2.7.1.20"/>
    </reaction>
</comment>
<keyword evidence="10 14" id="KW-0460">Magnesium</keyword>
<sequence length="344" mass="37589">MADTLSRFYVQCNPLLDILAHVPDEFMKRYGVEVGSIGLMKPEQQGIFADLEKMPSVRYLPGGSGLNTARVAQWMRQAPKGTFATYVGCIADDRYGKMLKEAAEHEGLTMVVEHTTKDATGSCAVCINSNERALVANLAAANCLSAEHMNSAAVEHALQNSAFFYLTGFTLTIDVNHVLKVAKKAREVNGVFSMNLSAPFIMEFFSTQLRQVLPEADIIFSNECEALAFAKMNNWDTLCIKEIARRTFEEVPYVGNKGRIVIITQGANETVVASRDGVMGVPVPPLDQNLILDKNGAGDAFVGGFMSVYIENGDIIRSCEAGHYAAQVVIQHDGCTFPDKPSFI</sequence>
<evidence type="ECO:0000256" key="11">
    <source>
        <dbReference type="ARBA" id="ARBA00051362"/>
    </source>
</evidence>
<evidence type="ECO:0000256" key="7">
    <source>
        <dbReference type="ARBA" id="ARBA00022741"/>
    </source>
</evidence>
<name>G0TWQ6_TRYVY</name>
<evidence type="ECO:0000256" key="6">
    <source>
        <dbReference type="ARBA" id="ARBA00022726"/>
    </source>
</evidence>
<evidence type="ECO:0000259" key="15">
    <source>
        <dbReference type="Pfam" id="PF00294"/>
    </source>
</evidence>
<dbReference type="PRINTS" id="PR00989">
    <property type="entry name" value="ADENOKINASE"/>
</dbReference>
<gene>
    <name evidence="16" type="ORF">TVY486_0601850</name>
</gene>
<evidence type="ECO:0000256" key="2">
    <source>
        <dbReference type="ARBA" id="ARBA00004801"/>
    </source>
</evidence>
<dbReference type="Gene3D" id="3.40.1190.20">
    <property type="match status" value="1"/>
</dbReference>
<feature type="domain" description="Carbohydrate kinase PfkB" evidence="15">
    <location>
        <begin position="43"/>
        <end position="338"/>
    </location>
</feature>
<keyword evidence="6 14" id="KW-0660">Purine salvage</keyword>
<evidence type="ECO:0000256" key="10">
    <source>
        <dbReference type="ARBA" id="ARBA00022842"/>
    </source>
</evidence>
<dbReference type="InterPro" id="IPR011611">
    <property type="entry name" value="PfkB_dom"/>
</dbReference>
<comment type="function">
    <text evidence="14">ATP dependent phosphorylation of adenosine and other related nucleoside analogs to monophosphate derivatives.</text>
</comment>
<evidence type="ECO:0000256" key="13">
    <source>
        <dbReference type="PIRSR" id="PIRSR601805-1"/>
    </source>
</evidence>
<dbReference type="InterPro" id="IPR029056">
    <property type="entry name" value="Ribokinase-like"/>
</dbReference>
<comment type="cofactor">
    <cofactor evidence="1 14">
        <name>Mg(2+)</name>
        <dbReference type="ChEBI" id="CHEBI:18420"/>
    </cofactor>
</comment>
<evidence type="ECO:0000256" key="1">
    <source>
        <dbReference type="ARBA" id="ARBA00001946"/>
    </source>
</evidence>
<dbReference type="EC" id="2.7.1.20" evidence="4 14"/>
<dbReference type="UniPathway" id="UPA00588">
    <property type="reaction ID" value="UER00659"/>
</dbReference>
<proteinExistence type="inferred from homology"/>
<keyword evidence="9 14" id="KW-0067">ATP-binding</keyword>
<dbReference type="AlphaFoldDB" id="G0TWQ6"/>
<evidence type="ECO:0000313" key="16">
    <source>
        <dbReference type="EMBL" id="CCC48394.1"/>
    </source>
</evidence>
<dbReference type="PANTHER" id="PTHR45769:SF3">
    <property type="entry name" value="ADENOSINE KINASE"/>
    <property type="match status" value="1"/>
</dbReference>
<dbReference type="OMA" id="RTMCTYL"/>
<accession>G0TWQ6</accession>
<dbReference type="PANTHER" id="PTHR45769">
    <property type="entry name" value="ADENOSINE KINASE"/>
    <property type="match status" value="1"/>
</dbReference>
<evidence type="ECO:0000256" key="4">
    <source>
        <dbReference type="ARBA" id="ARBA00012119"/>
    </source>
</evidence>
<protein>
    <recommendedName>
        <fullName evidence="12 14">Adenosine kinase</fullName>
        <shortName evidence="14">AK</shortName>
        <ecNumber evidence="4 14">2.7.1.20</ecNumber>
    </recommendedName>
    <alternativeName>
        <fullName evidence="14">Adenosine 5'-phosphotransferase</fullName>
    </alternativeName>
</protein>
<dbReference type="GO" id="GO:0044209">
    <property type="term" value="P:AMP salvage"/>
    <property type="evidence" value="ECO:0007669"/>
    <property type="project" value="UniProtKB-UniRule"/>
</dbReference>
<evidence type="ECO:0000256" key="8">
    <source>
        <dbReference type="ARBA" id="ARBA00022777"/>
    </source>
</evidence>
<dbReference type="GO" id="GO:0005829">
    <property type="term" value="C:cytosol"/>
    <property type="evidence" value="ECO:0007669"/>
    <property type="project" value="TreeGrafter"/>
</dbReference>
<evidence type="ECO:0000256" key="3">
    <source>
        <dbReference type="ARBA" id="ARBA00010688"/>
    </source>
</evidence>
<dbReference type="GO" id="GO:0005634">
    <property type="term" value="C:nucleus"/>
    <property type="evidence" value="ECO:0007669"/>
    <property type="project" value="TreeGrafter"/>
</dbReference>
<dbReference type="EMBL" id="HE573022">
    <property type="protein sequence ID" value="CCC48394.1"/>
    <property type="molecule type" value="Genomic_DNA"/>
</dbReference>
<comment type="similarity">
    <text evidence="3 14">Belongs to the carbohydrate kinase PfkB family.</text>
</comment>